<proteinExistence type="predicted"/>
<feature type="domain" description="Glycosyl transferase family 1" evidence="1">
    <location>
        <begin position="201"/>
        <end position="356"/>
    </location>
</feature>
<reference evidence="4" key="1">
    <citation type="submission" date="2016-10" db="EMBL/GenBank/DDBJ databases">
        <authorList>
            <person name="de Groot N.N."/>
        </authorList>
    </citation>
    <scope>NUCLEOTIDE SEQUENCE [LARGE SCALE GENOMIC DNA]</scope>
    <source>
        <strain evidence="4">BP1-145</strain>
    </source>
</reference>
<evidence type="ECO:0000313" key="4">
    <source>
        <dbReference type="Proteomes" id="UP000199134"/>
    </source>
</evidence>
<dbReference type="SUPFAM" id="SSF53756">
    <property type="entry name" value="UDP-Glycosyltransferase/glycogen phosphorylase"/>
    <property type="match status" value="1"/>
</dbReference>
<evidence type="ECO:0000259" key="1">
    <source>
        <dbReference type="Pfam" id="PF00534"/>
    </source>
</evidence>
<dbReference type="InterPro" id="IPR001296">
    <property type="entry name" value="Glyco_trans_1"/>
</dbReference>
<dbReference type="CDD" id="cd03820">
    <property type="entry name" value="GT4_AmsD-like"/>
    <property type="match status" value="1"/>
</dbReference>
<accession>A0A1H0G2M2</accession>
<feature type="domain" description="Glycosyltransferase subfamily 4-like N-terminal" evidence="2">
    <location>
        <begin position="14"/>
        <end position="188"/>
    </location>
</feature>
<evidence type="ECO:0000313" key="3">
    <source>
        <dbReference type="EMBL" id="SDO01168.1"/>
    </source>
</evidence>
<dbReference type="AlphaFoldDB" id="A0A1H0G2M2"/>
<dbReference type="RefSeq" id="WP_091853118.1">
    <property type="nucleotide sequence ID" value="NZ_FNIW01000007.1"/>
</dbReference>
<sequence>MKIFYIYTALLTKGGADRVITEKANWLAEHGYEVGIITDTQMGRPPIFPLSPKVKLHDLAVDFNQEYGHSLPIRILWYFKLMGKYKKELKDYLYKEKPDIVISTLGRDLDFLTTIHDGSIKIGESHIARLYSRNFHLLEQKGGVFKLLAKYGRWKQERCTKKLDALVLLTKQDADSWQGTTKTYVIPNSLPFYPQESSTCENKRAISVGRLSEQKGMEYLIEAWSYVHKSHPDWKLDIYGYGELKEEMTRSIAALNLTDVISINDPTNDIIQKYLESSIYIMSSRFEGFGMVLLEAMACGVPCISFDCPYGPADIIRSGEDGFLVEHLNTRALANSICQLIEQPGLRKQFGEKAKKNIIRYSKDNVMKQWTELFNGLTHHQ</sequence>
<comment type="caution">
    <text evidence="3">The sequence shown here is derived from an EMBL/GenBank/DDBJ whole genome shotgun (WGS) entry which is preliminary data.</text>
</comment>
<name>A0A1H0G2M2_9BACT</name>
<organism evidence="3 4">
    <name type="scientific">Prevotella communis</name>
    <dbReference type="NCBI Taxonomy" id="2913614"/>
    <lineage>
        <taxon>Bacteria</taxon>
        <taxon>Pseudomonadati</taxon>
        <taxon>Bacteroidota</taxon>
        <taxon>Bacteroidia</taxon>
        <taxon>Bacteroidales</taxon>
        <taxon>Prevotellaceae</taxon>
        <taxon>Prevotella</taxon>
    </lineage>
</organism>
<dbReference type="Pfam" id="PF13439">
    <property type="entry name" value="Glyco_transf_4"/>
    <property type="match status" value="1"/>
</dbReference>
<dbReference type="Pfam" id="PF00534">
    <property type="entry name" value="Glycos_transf_1"/>
    <property type="match status" value="1"/>
</dbReference>
<dbReference type="PANTHER" id="PTHR12526:SF630">
    <property type="entry name" value="GLYCOSYLTRANSFERASE"/>
    <property type="match status" value="1"/>
</dbReference>
<dbReference type="GO" id="GO:0016757">
    <property type="term" value="F:glycosyltransferase activity"/>
    <property type="evidence" value="ECO:0007669"/>
    <property type="project" value="InterPro"/>
</dbReference>
<evidence type="ECO:0000259" key="2">
    <source>
        <dbReference type="Pfam" id="PF13439"/>
    </source>
</evidence>
<dbReference type="Proteomes" id="UP000199134">
    <property type="component" value="Unassembled WGS sequence"/>
</dbReference>
<dbReference type="EMBL" id="FNIW01000007">
    <property type="protein sequence ID" value="SDO01168.1"/>
    <property type="molecule type" value="Genomic_DNA"/>
</dbReference>
<dbReference type="OrthoDB" id="9811239at2"/>
<dbReference type="Gene3D" id="3.40.50.2000">
    <property type="entry name" value="Glycogen Phosphorylase B"/>
    <property type="match status" value="2"/>
</dbReference>
<dbReference type="InterPro" id="IPR028098">
    <property type="entry name" value="Glyco_trans_4-like_N"/>
</dbReference>
<gene>
    <name evidence="3" type="ORF">SAMN04487900_10766</name>
</gene>
<protein>
    <submittedName>
        <fullName evidence="3">Glycosyltransferase involved in cell wall bisynthesis</fullName>
    </submittedName>
</protein>
<dbReference type="PANTHER" id="PTHR12526">
    <property type="entry name" value="GLYCOSYLTRANSFERASE"/>
    <property type="match status" value="1"/>
</dbReference>